<dbReference type="AlphaFoldDB" id="A0A2K9P473"/>
<feature type="domain" description="TcaA protein NTF2-like" evidence="2">
    <location>
        <begin position="108"/>
        <end position="217"/>
    </location>
</feature>
<keyword evidence="4" id="KW-1185">Reference proteome</keyword>
<name>A0A2K9P473_9FIRM</name>
<accession>A0A2K9P473</accession>
<keyword evidence="1" id="KW-0812">Transmembrane</keyword>
<reference evidence="3 4" key="1">
    <citation type="submission" date="2017-04" db="EMBL/GenBank/DDBJ databases">
        <title>Monoglobus pectinilyticus 14 draft genome.</title>
        <authorList>
            <person name="Kim C."/>
            <person name="Rosendale D.I."/>
            <person name="Kelly W.J."/>
            <person name="Tannock G.W."/>
            <person name="Patchett M.L."/>
            <person name="Jordens J.Z."/>
        </authorList>
    </citation>
    <scope>NUCLEOTIDE SEQUENCE [LARGE SCALE GENOMIC DNA]</scope>
    <source>
        <strain evidence="3 4">14</strain>
    </source>
</reference>
<proteinExistence type="predicted"/>
<dbReference type="RefSeq" id="WP_102366191.1">
    <property type="nucleotide sequence ID" value="NZ_CP020991.1"/>
</dbReference>
<dbReference type="Proteomes" id="UP000235589">
    <property type="component" value="Chromosome"/>
</dbReference>
<sequence>MYNPNYNEQGPGHGKSNTGLIVTVSLLSVILVFALIFILLFSTGIISFNSFNAKPTETAAATATPAPPAPPTAPPQVIVVQQPEAPPVNNYYNTYSYNQEPAASVDTNAAENFIEGALVSFVNGINTGDTSYIDVYFSSSAADQELKSHKQIRQSVESEEILSLNCYGGEKISDTAATVIRSSTIRVVYKDGSVKDISEKYKYTVSFSDGKMKITGLEEL</sequence>
<evidence type="ECO:0000313" key="4">
    <source>
        <dbReference type="Proteomes" id="UP000235589"/>
    </source>
</evidence>
<feature type="transmembrane region" description="Helical" evidence="1">
    <location>
        <begin position="20"/>
        <end position="41"/>
    </location>
</feature>
<dbReference type="EMBL" id="CP020991">
    <property type="protein sequence ID" value="AUO20044.1"/>
    <property type="molecule type" value="Genomic_DNA"/>
</dbReference>
<dbReference type="InterPro" id="IPR054528">
    <property type="entry name" value="TcaA_5th"/>
</dbReference>
<dbReference type="KEGG" id="mpec:B9O19_01895"/>
<evidence type="ECO:0000313" key="3">
    <source>
        <dbReference type="EMBL" id="AUO20044.1"/>
    </source>
</evidence>
<protein>
    <recommendedName>
        <fullName evidence="2">TcaA protein NTF2-like domain-containing protein</fullName>
    </recommendedName>
</protein>
<gene>
    <name evidence="3" type="ORF">B9O19_01895</name>
</gene>
<organism evidence="3 4">
    <name type="scientific">Monoglobus pectinilyticus</name>
    <dbReference type="NCBI Taxonomy" id="1981510"/>
    <lineage>
        <taxon>Bacteria</taxon>
        <taxon>Bacillati</taxon>
        <taxon>Bacillota</taxon>
        <taxon>Clostridia</taxon>
        <taxon>Monoglobales</taxon>
        <taxon>Monoglobaceae</taxon>
        <taxon>Monoglobus</taxon>
    </lineage>
</organism>
<keyword evidence="1" id="KW-1133">Transmembrane helix</keyword>
<keyword evidence="1" id="KW-0472">Membrane</keyword>
<evidence type="ECO:0000256" key="1">
    <source>
        <dbReference type="SAM" id="Phobius"/>
    </source>
</evidence>
<dbReference type="Pfam" id="PF22819">
    <property type="entry name" value="TcaA_5th"/>
    <property type="match status" value="1"/>
</dbReference>
<evidence type="ECO:0000259" key="2">
    <source>
        <dbReference type="Pfam" id="PF22819"/>
    </source>
</evidence>
<dbReference type="GeneID" id="98063272"/>